<evidence type="ECO:0000256" key="3">
    <source>
        <dbReference type="ARBA" id="ARBA00004630"/>
    </source>
</evidence>
<dbReference type="GO" id="GO:0008270">
    <property type="term" value="F:zinc ion binding"/>
    <property type="evidence" value="ECO:0007669"/>
    <property type="project" value="TreeGrafter"/>
</dbReference>
<accession>A0A2G5UPG1</accession>
<dbReference type="PROSITE" id="PS51837">
    <property type="entry name" value="LITAF"/>
    <property type="match status" value="1"/>
</dbReference>
<dbReference type="InterPro" id="IPR037519">
    <property type="entry name" value="LITAF_fam"/>
</dbReference>
<dbReference type="OrthoDB" id="4713066at2759"/>
<dbReference type="Proteomes" id="UP000230233">
    <property type="component" value="Chromosome III"/>
</dbReference>
<keyword evidence="6" id="KW-0862">Zinc</keyword>
<evidence type="ECO:0000259" key="9">
    <source>
        <dbReference type="PROSITE" id="PS51837"/>
    </source>
</evidence>
<comment type="subcellular location">
    <subcellularLocation>
        <location evidence="2">Endosome membrane</location>
        <topology evidence="2">Peripheral membrane protein</topology>
    </subcellularLocation>
    <subcellularLocation>
        <location evidence="1">Late endosome membrane</location>
    </subcellularLocation>
    <subcellularLocation>
        <location evidence="3">Lysosome membrane</location>
        <topology evidence="3">Peripheral membrane protein</topology>
        <orientation evidence="3">Cytoplasmic side</orientation>
    </subcellularLocation>
</comment>
<dbReference type="AlphaFoldDB" id="A0A2G5UPG1"/>
<evidence type="ECO:0000256" key="1">
    <source>
        <dbReference type="ARBA" id="ARBA00004414"/>
    </source>
</evidence>
<evidence type="ECO:0000256" key="7">
    <source>
        <dbReference type="ARBA" id="ARBA00023136"/>
    </source>
</evidence>
<dbReference type="PANTHER" id="PTHR23292:SF42">
    <property type="entry name" value="LITAF DOMAIN-CONTAINING PROTEIN"/>
    <property type="match status" value="1"/>
</dbReference>
<gene>
    <name evidence="10" type="primary">Cni-Y37D8A.26</name>
    <name evidence="10" type="synonym">Cnig_chr_III.g8660</name>
    <name evidence="10" type="ORF">B9Z55_008660</name>
</gene>
<evidence type="ECO:0000313" key="10">
    <source>
        <dbReference type="EMBL" id="PIC41136.1"/>
    </source>
</evidence>
<reference evidence="11" key="1">
    <citation type="submission" date="2017-10" db="EMBL/GenBank/DDBJ databases">
        <title>Rapid genome shrinkage in a self-fertile nematode reveals novel sperm competition proteins.</title>
        <authorList>
            <person name="Yin D."/>
            <person name="Schwarz E.M."/>
            <person name="Thomas C.G."/>
            <person name="Felde R.L."/>
            <person name="Korf I.F."/>
            <person name="Cutter A.D."/>
            <person name="Schartner C.M."/>
            <person name="Ralston E.J."/>
            <person name="Meyer B.J."/>
            <person name="Haag E.S."/>
        </authorList>
    </citation>
    <scope>NUCLEOTIDE SEQUENCE [LARGE SCALE GENOMIC DNA]</scope>
    <source>
        <strain evidence="11">JU1422</strain>
    </source>
</reference>
<dbReference type="Pfam" id="PF10601">
    <property type="entry name" value="zf-LITAF-like"/>
    <property type="match status" value="1"/>
</dbReference>
<proteinExistence type="inferred from homology"/>
<organism evidence="10 11">
    <name type="scientific">Caenorhabditis nigoni</name>
    <dbReference type="NCBI Taxonomy" id="1611254"/>
    <lineage>
        <taxon>Eukaryota</taxon>
        <taxon>Metazoa</taxon>
        <taxon>Ecdysozoa</taxon>
        <taxon>Nematoda</taxon>
        <taxon>Chromadorea</taxon>
        <taxon>Rhabditida</taxon>
        <taxon>Rhabditina</taxon>
        <taxon>Rhabditomorpha</taxon>
        <taxon>Rhabditoidea</taxon>
        <taxon>Rhabditidae</taxon>
        <taxon>Peloderinae</taxon>
        <taxon>Caenorhabditis</taxon>
    </lineage>
</organism>
<evidence type="ECO:0000256" key="6">
    <source>
        <dbReference type="ARBA" id="ARBA00022833"/>
    </source>
</evidence>
<keyword evidence="8" id="KW-1133">Transmembrane helix</keyword>
<keyword evidence="11" id="KW-1185">Reference proteome</keyword>
<feature type="transmembrane region" description="Helical" evidence="8">
    <location>
        <begin position="44"/>
        <end position="65"/>
    </location>
</feature>
<keyword evidence="8" id="KW-0812">Transmembrane</keyword>
<comment type="similarity">
    <text evidence="4">Belongs to the CDIP1/LITAF family.</text>
</comment>
<sequence length="89" mass="10541">MLDIENMVPVEADPPYVPHKKPYRTYCPRCQIVTTTVTHRKCGLLNLLLFILCLFLPCFFVFCFWCKCFKDIEHQCPECKTPVGRRDRI</sequence>
<dbReference type="PANTHER" id="PTHR23292">
    <property type="entry name" value="LIPOPOLYSACCHARIDE-INDUCED TUMOR NECROSIS FACTOR-ALPHA FACTOR"/>
    <property type="match status" value="1"/>
</dbReference>
<feature type="domain" description="LITAF" evidence="9">
    <location>
        <begin position="7"/>
        <end position="88"/>
    </location>
</feature>
<evidence type="ECO:0000256" key="8">
    <source>
        <dbReference type="SAM" id="Phobius"/>
    </source>
</evidence>
<name>A0A2G5UPG1_9PELO</name>
<evidence type="ECO:0000313" key="11">
    <source>
        <dbReference type="Proteomes" id="UP000230233"/>
    </source>
</evidence>
<dbReference type="EMBL" id="PDUG01000003">
    <property type="protein sequence ID" value="PIC41136.1"/>
    <property type="molecule type" value="Genomic_DNA"/>
</dbReference>
<dbReference type="InterPro" id="IPR006629">
    <property type="entry name" value="LITAF"/>
</dbReference>
<protein>
    <recommendedName>
        <fullName evidence="9">LITAF domain-containing protein</fullName>
    </recommendedName>
</protein>
<dbReference type="GO" id="GO:0031902">
    <property type="term" value="C:late endosome membrane"/>
    <property type="evidence" value="ECO:0007669"/>
    <property type="project" value="UniProtKB-SubCell"/>
</dbReference>
<evidence type="ECO:0000256" key="5">
    <source>
        <dbReference type="ARBA" id="ARBA00022723"/>
    </source>
</evidence>
<evidence type="ECO:0000256" key="2">
    <source>
        <dbReference type="ARBA" id="ARBA00004481"/>
    </source>
</evidence>
<dbReference type="SMART" id="SM00714">
    <property type="entry name" value="LITAF"/>
    <property type="match status" value="1"/>
</dbReference>
<keyword evidence="7 8" id="KW-0472">Membrane</keyword>
<dbReference type="GO" id="GO:0005765">
    <property type="term" value="C:lysosomal membrane"/>
    <property type="evidence" value="ECO:0007669"/>
    <property type="project" value="UniProtKB-SubCell"/>
</dbReference>
<comment type="caution">
    <text evidence="10">The sequence shown here is derived from an EMBL/GenBank/DDBJ whole genome shotgun (WGS) entry which is preliminary data.</text>
</comment>
<keyword evidence="5" id="KW-0479">Metal-binding</keyword>
<evidence type="ECO:0000256" key="4">
    <source>
        <dbReference type="ARBA" id="ARBA00005975"/>
    </source>
</evidence>